<reference evidence="1 2" key="1">
    <citation type="journal article" date="2018" name="MBio">
        <title>Comparative Genomics Reveals the Core Gene Toolbox for the Fungus-Insect Symbiosis.</title>
        <authorList>
            <person name="Wang Y."/>
            <person name="Stata M."/>
            <person name="Wang W."/>
            <person name="Stajich J.E."/>
            <person name="White M.M."/>
            <person name="Moncalvo J.M."/>
        </authorList>
    </citation>
    <scope>NUCLEOTIDE SEQUENCE [LARGE SCALE GENOMIC DNA]</scope>
    <source>
        <strain evidence="1 2">SWE-8-4</strain>
    </source>
</reference>
<proteinExistence type="predicted"/>
<evidence type="ECO:0000313" key="1">
    <source>
        <dbReference type="EMBL" id="PVU88411.1"/>
    </source>
</evidence>
<gene>
    <name evidence="1" type="ORF">BB561_005879</name>
</gene>
<comment type="caution">
    <text evidence="1">The sequence shown here is derived from an EMBL/GenBank/DDBJ whole genome shotgun (WGS) entry which is preliminary data.</text>
</comment>
<accession>A0A2T9Y7U1</accession>
<organism evidence="1 2">
    <name type="scientific">Smittium simulii</name>
    <dbReference type="NCBI Taxonomy" id="133385"/>
    <lineage>
        <taxon>Eukaryota</taxon>
        <taxon>Fungi</taxon>
        <taxon>Fungi incertae sedis</taxon>
        <taxon>Zoopagomycota</taxon>
        <taxon>Kickxellomycotina</taxon>
        <taxon>Harpellomycetes</taxon>
        <taxon>Harpellales</taxon>
        <taxon>Legeriomycetaceae</taxon>
        <taxon>Smittium</taxon>
    </lineage>
</organism>
<dbReference type="AlphaFoldDB" id="A0A2T9Y7U1"/>
<protein>
    <submittedName>
        <fullName evidence="1">Uncharacterized protein</fullName>
    </submittedName>
</protein>
<dbReference type="EMBL" id="MBFR01000387">
    <property type="protein sequence ID" value="PVU88411.1"/>
    <property type="molecule type" value="Genomic_DNA"/>
</dbReference>
<evidence type="ECO:0000313" key="2">
    <source>
        <dbReference type="Proteomes" id="UP000245383"/>
    </source>
</evidence>
<sequence>MRIPYEDAFFVSSRAGKADKQEIDQKHSRKRIQYSLQAYSFGAPPADAGKERADYFGINAQDSNAESIPFYAPSLLQKKDVKECQQDTESRSIVSISKKDNKISKNKLSGILQPAFYYTKEDRELETSSRLKELKQICSGGLHDFPQSERRIYAYIDPQIMQKIFEPLYVYKDTAPCYNVDQKSRYSDDCLFRRLAYIGTNQRNMSQKHNFSSKQTDVTRIQNQDGKIVTYSNAITQTFRNDYQLKKYVIKRIKRQDSKSQEESWQTYQEWQSSAEKFSEFYWQGTSDVSSTTSWAFNAEKAFRTK</sequence>
<dbReference type="Proteomes" id="UP000245383">
    <property type="component" value="Unassembled WGS sequence"/>
</dbReference>
<keyword evidence="2" id="KW-1185">Reference proteome</keyword>
<name>A0A2T9Y7U1_9FUNG</name>